<gene>
    <name evidence="1" type="ORF">TGAM01_v206490</name>
</gene>
<dbReference type="GeneID" id="29981825"/>
<keyword evidence="2" id="KW-1185">Reference proteome</keyword>
<dbReference type="EMBL" id="JPDN02000022">
    <property type="protein sequence ID" value="PON24560.1"/>
    <property type="molecule type" value="Genomic_DNA"/>
</dbReference>
<evidence type="ECO:0000313" key="1">
    <source>
        <dbReference type="EMBL" id="PON24560.1"/>
    </source>
</evidence>
<name>A0A2P4ZJT2_9HYPO</name>
<dbReference type="RefSeq" id="XP_018665057.1">
    <property type="nucleotide sequence ID" value="XM_018801742.1"/>
</dbReference>
<reference evidence="1 2" key="1">
    <citation type="journal article" date="2016" name="Genome Announc.">
        <title>Draft Whole-Genome Sequence of Trichoderma gamsii T6085, a Promising Biocontrol Agent of Fusarium Head Blight on Wheat.</title>
        <authorList>
            <person name="Baroncelli R."/>
            <person name="Zapparata A."/>
            <person name="Piaggeschi G."/>
            <person name="Sarrocco S."/>
            <person name="Vannacci G."/>
        </authorList>
    </citation>
    <scope>NUCLEOTIDE SEQUENCE [LARGE SCALE GENOMIC DNA]</scope>
    <source>
        <strain evidence="1 2">T6085</strain>
    </source>
</reference>
<dbReference type="Proteomes" id="UP000054821">
    <property type="component" value="Unassembled WGS sequence"/>
</dbReference>
<protein>
    <submittedName>
        <fullName evidence="1">Uncharacterized protein</fullName>
    </submittedName>
</protein>
<sequence>MPDYHPLRAVSPYKIDGGSRSSNQCVDATPHGHPERVWYLSNLGFTLDLRFEQLNVKDDWDRLLSCYIAGWDCITGPPSVRIRSAQNAANLLIKQQDWELSYQLLHGATSLLPTMSPRSLNHTDTQALLSDMFGLASSAAAVALHVGKTPGDALRLLELGRGVTASLLMDMRGDITELQSKHPDLAERFSHLRGELDSPAHNASVGIPDKLSSWESQMKRRREADEEFNKIIDEIQTQPGFSQFLQSPAIDDLMSAADRGPIIVVNVTYFRGDAFLIRSNAVQAIQLPGITKDEFLKHISDV</sequence>
<organism evidence="1 2">
    <name type="scientific">Trichoderma gamsii</name>
    <dbReference type="NCBI Taxonomy" id="398673"/>
    <lineage>
        <taxon>Eukaryota</taxon>
        <taxon>Fungi</taxon>
        <taxon>Dikarya</taxon>
        <taxon>Ascomycota</taxon>
        <taxon>Pezizomycotina</taxon>
        <taxon>Sordariomycetes</taxon>
        <taxon>Hypocreomycetidae</taxon>
        <taxon>Hypocreales</taxon>
        <taxon>Hypocreaceae</taxon>
        <taxon>Trichoderma</taxon>
    </lineage>
</organism>
<evidence type="ECO:0000313" key="2">
    <source>
        <dbReference type="Proteomes" id="UP000054821"/>
    </source>
</evidence>
<dbReference type="AlphaFoldDB" id="A0A2P4ZJT2"/>
<comment type="caution">
    <text evidence="1">The sequence shown here is derived from an EMBL/GenBank/DDBJ whole genome shotgun (WGS) entry which is preliminary data.</text>
</comment>
<dbReference type="STRING" id="398673.A0A2P4ZJT2"/>
<proteinExistence type="predicted"/>
<accession>A0A2P4ZJT2</accession>